<keyword evidence="3" id="KW-0804">Transcription</keyword>
<dbReference type="SMART" id="SM00419">
    <property type="entry name" value="HTH_CRP"/>
    <property type="match status" value="1"/>
</dbReference>
<sequence>MAFPNTPTGTSSVLQIPRCWPSGVVYQAVKPGRNSLMVSRSLSSADHDVIFQVPLLAALGEERLKTLLGTCKVESHDRGEHLFRAGDVAEYFYILLSGHLRLVKTSSQGDETVMHFLTEAGSFAEAVSFAGRSYPVECQVVENCEIVAIPRTAYLGILKSAPDVVGDVLASLLRWERFFLEEIYKLRHTRPIQRIAAFLIDFEDRNGATIDGTSGKNFPDKRQIASRIGITPETFSRSLRKLEASGAISAGPKLQILDRDVLLELAH</sequence>
<dbReference type="SMART" id="SM00100">
    <property type="entry name" value="cNMP"/>
    <property type="match status" value="1"/>
</dbReference>
<dbReference type="PANTHER" id="PTHR24567:SF26">
    <property type="entry name" value="REGULATORY PROTEIN YEIL"/>
    <property type="match status" value="1"/>
</dbReference>
<reference evidence="6 7" key="1">
    <citation type="submission" date="2018-08" db="EMBL/GenBank/DDBJ databases">
        <title>Complete genome sequence of type strain Thalassospira indica MCCC 1A01103T, isolated from isolated from deep seawater of the Indian Ocean.</title>
        <authorList>
            <person name="Liu Y."/>
        </authorList>
    </citation>
    <scope>NUCLEOTIDE SEQUENCE [LARGE SCALE GENOMIC DNA]</scope>
    <source>
        <strain evidence="6 7">PB8BT</strain>
    </source>
</reference>
<protein>
    <submittedName>
        <fullName evidence="6">Crp/Fnr family transcriptional regulator</fullName>
    </submittedName>
</protein>
<dbReference type="InterPro" id="IPR000595">
    <property type="entry name" value="cNMP-bd_dom"/>
</dbReference>
<evidence type="ECO:0000313" key="6">
    <source>
        <dbReference type="EMBL" id="AXO13820.1"/>
    </source>
</evidence>
<dbReference type="InterPro" id="IPR036388">
    <property type="entry name" value="WH-like_DNA-bd_sf"/>
</dbReference>
<accession>A0ABM6XVX7</accession>
<organism evidence="6 7">
    <name type="scientific">Thalassospira indica</name>
    <dbReference type="NCBI Taxonomy" id="1891279"/>
    <lineage>
        <taxon>Bacteria</taxon>
        <taxon>Pseudomonadati</taxon>
        <taxon>Pseudomonadota</taxon>
        <taxon>Alphaproteobacteria</taxon>
        <taxon>Rhodospirillales</taxon>
        <taxon>Thalassospiraceae</taxon>
        <taxon>Thalassospira</taxon>
    </lineage>
</organism>
<dbReference type="Pfam" id="PF00027">
    <property type="entry name" value="cNMP_binding"/>
    <property type="match status" value="1"/>
</dbReference>
<dbReference type="Proteomes" id="UP000256971">
    <property type="component" value="Chromosome"/>
</dbReference>
<dbReference type="PROSITE" id="PS51063">
    <property type="entry name" value="HTH_CRP_2"/>
    <property type="match status" value="1"/>
</dbReference>
<dbReference type="InterPro" id="IPR014710">
    <property type="entry name" value="RmlC-like_jellyroll"/>
</dbReference>
<dbReference type="EMBL" id="CP031555">
    <property type="protein sequence ID" value="AXO13820.1"/>
    <property type="molecule type" value="Genomic_DNA"/>
</dbReference>
<gene>
    <name evidence="6" type="ORF">DY252_05960</name>
</gene>
<dbReference type="InterPro" id="IPR012318">
    <property type="entry name" value="HTH_CRP"/>
</dbReference>
<proteinExistence type="predicted"/>
<evidence type="ECO:0000259" key="5">
    <source>
        <dbReference type="PROSITE" id="PS51063"/>
    </source>
</evidence>
<evidence type="ECO:0000313" key="7">
    <source>
        <dbReference type="Proteomes" id="UP000256971"/>
    </source>
</evidence>
<dbReference type="Pfam" id="PF13545">
    <property type="entry name" value="HTH_Crp_2"/>
    <property type="match status" value="1"/>
</dbReference>
<evidence type="ECO:0000256" key="1">
    <source>
        <dbReference type="ARBA" id="ARBA00023015"/>
    </source>
</evidence>
<feature type="domain" description="HTH crp-type" evidence="5">
    <location>
        <begin position="189"/>
        <end position="260"/>
    </location>
</feature>
<dbReference type="PANTHER" id="PTHR24567">
    <property type="entry name" value="CRP FAMILY TRANSCRIPTIONAL REGULATORY PROTEIN"/>
    <property type="match status" value="1"/>
</dbReference>
<keyword evidence="2" id="KW-0238">DNA-binding</keyword>
<evidence type="ECO:0000256" key="3">
    <source>
        <dbReference type="ARBA" id="ARBA00023163"/>
    </source>
</evidence>
<evidence type="ECO:0000256" key="2">
    <source>
        <dbReference type="ARBA" id="ARBA00023125"/>
    </source>
</evidence>
<dbReference type="InterPro" id="IPR018490">
    <property type="entry name" value="cNMP-bd_dom_sf"/>
</dbReference>
<dbReference type="InterPro" id="IPR036390">
    <property type="entry name" value="WH_DNA-bd_sf"/>
</dbReference>
<dbReference type="InterPro" id="IPR050397">
    <property type="entry name" value="Env_Response_Regulators"/>
</dbReference>
<feature type="domain" description="Cyclic nucleotide-binding" evidence="4">
    <location>
        <begin position="55"/>
        <end position="175"/>
    </location>
</feature>
<dbReference type="SUPFAM" id="SSF46785">
    <property type="entry name" value="Winged helix' DNA-binding domain"/>
    <property type="match status" value="1"/>
</dbReference>
<evidence type="ECO:0000259" key="4">
    <source>
        <dbReference type="PROSITE" id="PS50042"/>
    </source>
</evidence>
<name>A0ABM6XVX7_9PROT</name>
<keyword evidence="1" id="KW-0805">Transcription regulation</keyword>
<dbReference type="Gene3D" id="1.10.10.10">
    <property type="entry name" value="Winged helix-like DNA-binding domain superfamily/Winged helix DNA-binding domain"/>
    <property type="match status" value="1"/>
</dbReference>
<dbReference type="PROSITE" id="PS50042">
    <property type="entry name" value="CNMP_BINDING_3"/>
    <property type="match status" value="1"/>
</dbReference>
<dbReference type="Gene3D" id="2.60.120.10">
    <property type="entry name" value="Jelly Rolls"/>
    <property type="match status" value="1"/>
</dbReference>
<keyword evidence="7" id="KW-1185">Reference proteome</keyword>
<dbReference type="CDD" id="cd00038">
    <property type="entry name" value="CAP_ED"/>
    <property type="match status" value="1"/>
</dbReference>
<dbReference type="SUPFAM" id="SSF51206">
    <property type="entry name" value="cAMP-binding domain-like"/>
    <property type="match status" value="1"/>
</dbReference>